<dbReference type="PANTHER" id="PTHR30576:SF10">
    <property type="entry name" value="SLL5057 PROTEIN"/>
    <property type="match status" value="1"/>
</dbReference>
<feature type="transmembrane region" description="Helical" evidence="7">
    <location>
        <begin position="12"/>
        <end position="32"/>
    </location>
</feature>
<feature type="domain" description="Bacterial sugar transferase" evidence="8">
    <location>
        <begin position="317"/>
        <end position="506"/>
    </location>
</feature>
<dbReference type="InterPro" id="IPR017475">
    <property type="entry name" value="EPS_sugar_tfrase"/>
</dbReference>
<reference evidence="9 10" key="1">
    <citation type="submission" date="2024-04" db="EMBL/GenBank/DDBJ databases">
        <title>Genome sequencing and metabolic network reconstruction of aminoacids and betaine degradation by Anoxynatronum sibiricum.</title>
        <authorList>
            <person name="Detkova E.N."/>
            <person name="Boltjanskaja Y.V."/>
            <person name="Mardanov A.V."/>
            <person name="Kevbrin V."/>
        </authorList>
    </citation>
    <scope>NUCLEOTIDE SEQUENCE [LARGE SCALE GENOMIC DNA]</scope>
    <source>
        <strain evidence="9 10">Z-7981</strain>
    </source>
</reference>
<sequence>MLRWQKKLLRMTYVVLDMVMMLTSVIISIQLAERWLAEGFRPVSGLEIYGYVSIVALMNLLVFLFVELYDSFMESPRALTGRLLLESVIAFAAGHFLSYGLLMVVLTDYRQRNHLLFSVIFFVISTCGKVIYHRMRSSRNRQAENVRNVLLVGQSPNGVQYVEAIGRHQYLNYRIIGYLHIKYPPGHEAAGMDDGADMQATRDSSLPGEATNGDLLLPECSLQALIYGPLPHLGGLDELEDIINRQVVDEVVVTRSLSYDQRLEPLLKTCQERGITITMLLKRQNYHSAQAMVTMIDDIPAVKFHTVSLNEEQLMAKRLLDMVGSLVGMVIFGIAWLVIAPLIKLESSGPVIFTQDRVGKNGRVFKIRKFRSMCNDAEAKKRELQAKNEMRGHMFKMTNDPRVTRIGAFLRKTSLDELPQFYNVLKGDMSLVGTRPPTVAEVEDYQTHHYKRISVIPGITGMWQISGRSAVIDFEEVVKLDNAYIANWTVWRDIKIIAKTVIVVLQRRGSH</sequence>
<organism evidence="9 10">
    <name type="scientific">Anoxynatronum sibiricum</name>
    <dbReference type="NCBI Taxonomy" id="210623"/>
    <lineage>
        <taxon>Bacteria</taxon>
        <taxon>Bacillati</taxon>
        <taxon>Bacillota</taxon>
        <taxon>Clostridia</taxon>
        <taxon>Eubacteriales</taxon>
        <taxon>Clostridiaceae</taxon>
        <taxon>Anoxynatronum</taxon>
    </lineage>
</organism>
<evidence type="ECO:0000313" key="10">
    <source>
        <dbReference type="Proteomes" id="UP001407405"/>
    </source>
</evidence>
<evidence type="ECO:0000256" key="6">
    <source>
        <dbReference type="ARBA" id="ARBA00023136"/>
    </source>
</evidence>
<evidence type="ECO:0000256" key="7">
    <source>
        <dbReference type="SAM" id="Phobius"/>
    </source>
</evidence>
<comment type="caution">
    <text evidence="9">The sequence shown here is derived from an EMBL/GenBank/DDBJ whole genome shotgun (WGS) entry which is preliminary data.</text>
</comment>
<feature type="transmembrane region" description="Helical" evidence="7">
    <location>
        <begin position="81"/>
        <end position="102"/>
    </location>
</feature>
<proteinExistence type="inferred from homology"/>
<keyword evidence="5 7" id="KW-1133">Transmembrane helix</keyword>
<keyword evidence="10" id="KW-1185">Reference proteome</keyword>
<evidence type="ECO:0000256" key="5">
    <source>
        <dbReference type="ARBA" id="ARBA00022989"/>
    </source>
</evidence>
<accession>A0ABU9VWZ5</accession>
<comment type="subcellular location">
    <subcellularLocation>
        <location evidence="1">Membrane</location>
        <topology evidence="1">Multi-pass membrane protein</topology>
    </subcellularLocation>
</comment>
<gene>
    <name evidence="9" type="ORF">AAIG11_09230</name>
</gene>
<name>A0ABU9VWZ5_9CLOT</name>
<keyword evidence="4 7" id="KW-0812">Transmembrane</keyword>
<dbReference type="Gene3D" id="3.40.50.720">
    <property type="entry name" value="NAD(P)-binding Rossmann-like Domain"/>
    <property type="match status" value="1"/>
</dbReference>
<dbReference type="EMBL" id="JBCITM010000008">
    <property type="protein sequence ID" value="MEN1760654.1"/>
    <property type="molecule type" value="Genomic_DNA"/>
</dbReference>
<comment type="similarity">
    <text evidence="2">Belongs to the bacterial sugar transferase family.</text>
</comment>
<dbReference type="InterPro" id="IPR003362">
    <property type="entry name" value="Bact_transf"/>
</dbReference>
<dbReference type="NCBIfam" id="TIGR03025">
    <property type="entry name" value="EPS_sugtrans"/>
    <property type="match status" value="1"/>
</dbReference>
<evidence type="ECO:0000256" key="4">
    <source>
        <dbReference type="ARBA" id="ARBA00022692"/>
    </source>
</evidence>
<keyword evidence="6 7" id="KW-0472">Membrane</keyword>
<dbReference type="RefSeq" id="WP_343185976.1">
    <property type="nucleotide sequence ID" value="NZ_JBCITM010000008.1"/>
</dbReference>
<feature type="transmembrane region" description="Helical" evidence="7">
    <location>
        <begin position="319"/>
        <end position="343"/>
    </location>
</feature>
<evidence type="ECO:0000259" key="8">
    <source>
        <dbReference type="Pfam" id="PF02397"/>
    </source>
</evidence>
<dbReference type="EC" id="2.7.8.-" evidence="9"/>
<protein>
    <submittedName>
        <fullName evidence="9">Sugar transferase</fullName>
        <ecNumber evidence="9">2.7.8.-</ecNumber>
    </submittedName>
</protein>
<evidence type="ECO:0000256" key="1">
    <source>
        <dbReference type="ARBA" id="ARBA00004141"/>
    </source>
</evidence>
<evidence type="ECO:0000256" key="3">
    <source>
        <dbReference type="ARBA" id="ARBA00022679"/>
    </source>
</evidence>
<dbReference type="Pfam" id="PF02397">
    <property type="entry name" value="Bac_transf"/>
    <property type="match status" value="1"/>
</dbReference>
<dbReference type="PANTHER" id="PTHR30576">
    <property type="entry name" value="COLANIC BIOSYNTHESIS UDP-GLUCOSE LIPID CARRIER TRANSFERASE"/>
    <property type="match status" value="1"/>
</dbReference>
<dbReference type="GO" id="GO:0016740">
    <property type="term" value="F:transferase activity"/>
    <property type="evidence" value="ECO:0007669"/>
    <property type="project" value="UniProtKB-KW"/>
</dbReference>
<dbReference type="Proteomes" id="UP001407405">
    <property type="component" value="Unassembled WGS sequence"/>
</dbReference>
<feature type="transmembrane region" description="Helical" evidence="7">
    <location>
        <begin position="48"/>
        <end position="69"/>
    </location>
</feature>
<evidence type="ECO:0000313" key="9">
    <source>
        <dbReference type="EMBL" id="MEN1760654.1"/>
    </source>
</evidence>
<keyword evidence="3 9" id="KW-0808">Transferase</keyword>
<feature type="transmembrane region" description="Helical" evidence="7">
    <location>
        <begin position="114"/>
        <end position="132"/>
    </location>
</feature>
<evidence type="ECO:0000256" key="2">
    <source>
        <dbReference type="ARBA" id="ARBA00006464"/>
    </source>
</evidence>